<dbReference type="GO" id="GO:0071973">
    <property type="term" value="P:bacterial-type flagellum-dependent cell motility"/>
    <property type="evidence" value="ECO:0007669"/>
    <property type="project" value="InterPro"/>
</dbReference>
<dbReference type="RefSeq" id="WP_085545024.1">
    <property type="nucleotide sequence ID" value="NZ_FXBB01000024.1"/>
</dbReference>
<proteinExistence type="inferred from homology"/>
<evidence type="ECO:0000313" key="13">
    <source>
        <dbReference type="Proteomes" id="UP000193355"/>
    </source>
</evidence>
<organism evidence="12 13">
    <name type="scientific">Dethiosulfovibrio salsuginis</name>
    <dbReference type="NCBI Taxonomy" id="561720"/>
    <lineage>
        <taxon>Bacteria</taxon>
        <taxon>Thermotogati</taxon>
        <taxon>Synergistota</taxon>
        <taxon>Synergistia</taxon>
        <taxon>Synergistales</taxon>
        <taxon>Dethiosulfovibrionaceae</taxon>
        <taxon>Dethiosulfovibrio</taxon>
    </lineage>
</organism>
<evidence type="ECO:0000256" key="6">
    <source>
        <dbReference type="ARBA" id="ARBA00022500"/>
    </source>
</evidence>
<keyword evidence="13" id="KW-1185">Reference proteome</keyword>
<keyword evidence="11" id="KW-0175">Coiled coil</keyword>
<comment type="similarity">
    <text evidence="2">Belongs to the FliJ family.</text>
</comment>
<evidence type="ECO:0000256" key="9">
    <source>
        <dbReference type="ARBA" id="ARBA00023136"/>
    </source>
</evidence>
<dbReference type="EMBL" id="FXBB01000024">
    <property type="protein sequence ID" value="SMG37704.1"/>
    <property type="molecule type" value="Genomic_DNA"/>
</dbReference>
<sequence>MRERIGRFRRILKAREMARDLIQKQMADLRAQENALIDKLKKLRDEKQLYMDRFSQVAQGQVTIDELRISSEDISRTEDHIKEGIVEIFHLRKRIDQVEAILVERHKDVRKVEMYLEQMILQWEKEMNRRDQIVVDDMAGILHDRKNREGGNLQ</sequence>
<keyword evidence="7" id="KW-1005">Bacterial flagellum biogenesis</keyword>
<accession>A0A1X7K9B1</accession>
<keyword evidence="4" id="KW-0813">Transport</keyword>
<evidence type="ECO:0000256" key="7">
    <source>
        <dbReference type="ARBA" id="ARBA00022795"/>
    </source>
</evidence>
<evidence type="ECO:0000256" key="5">
    <source>
        <dbReference type="ARBA" id="ARBA00022475"/>
    </source>
</evidence>
<dbReference type="InterPro" id="IPR053716">
    <property type="entry name" value="Flag_assembly_chemotaxis_eff"/>
</dbReference>
<evidence type="ECO:0000256" key="4">
    <source>
        <dbReference type="ARBA" id="ARBA00022448"/>
    </source>
</evidence>
<keyword evidence="10" id="KW-1006">Bacterial flagellum protein export</keyword>
<dbReference type="GO" id="GO:0006935">
    <property type="term" value="P:chemotaxis"/>
    <property type="evidence" value="ECO:0007669"/>
    <property type="project" value="UniProtKB-KW"/>
</dbReference>
<evidence type="ECO:0000256" key="3">
    <source>
        <dbReference type="ARBA" id="ARBA00020392"/>
    </source>
</evidence>
<gene>
    <name evidence="12" type="ORF">SAMN06275492_1244</name>
</gene>
<name>A0A1X7K9B1_9BACT</name>
<feature type="coiled-coil region" evidence="11">
    <location>
        <begin position="26"/>
        <end position="53"/>
    </location>
</feature>
<dbReference type="Gene3D" id="1.10.287.1700">
    <property type="match status" value="1"/>
</dbReference>
<keyword evidence="9" id="KW-0472">Membrane</keyword>
<dbReference type="GO" id="GO:0009288">
    <property type="term" value="C:bacterial-type flagellum"/>
    <property type="evidence" value="ECO:0007669"/>
    <property type="project" value="InterPro"/>
</dbReference>
<protein>
    <recommendedName>
        <fullName evidence="3">Flagellar FliJ protein</fullName>
    </recommendedName>
</protein>
<evidence type="ECO:0000256" key="11">
    <source>
        <dbReference type="SAM" id="Coils"/>
    </source>
</evidence>
<dbReference type="AlphaFoldDB" id="A0A1X7K9B1"/>
<evidence type="ECO:0000313" key="12">
    <source>
        <dbReference type="EMBL" id="SMG37704.1"/>
    </source>
</evidence>
<dbReference type="Pfam" id="PF02050">
    <property type="entry name" value="FliJ"/>
    <property type="match status" value="1"/>
</dbReference>
<dbReference type="GO" id="GO:0015031">
    <property type="term" value="P:protein transport"/>
    <property type="evidence" value="ECO:0007669"/>
    <property type="project" value="UniProtKB-KW"/>
</dbReference>
<evidence type="ECO:0000256" key="1">
    <source>
        <dbReference type="ARBA" id="ARBA00004413"/>
    </source>
</evidence>
<keyword evidence="12" id="KW-0969">Cilium</keyword>
<dbReference type="Proteomes" id="UP000193355">
    <property type="component" value="Unassembled WGS sequence"/>
</dbReference>
<keyword evidence="12" id="KW-0966">Cell projection</keyword>
<dbReference type="OrthoDB" id="5183at2"/>
<keyword evidence="5" id="KW-1003">Cell membrane</keyword>
<dbReference type="STRING" id="561720.SAMN06275492_1244"/>
<evidence type="ECO:0000256" key="2">
    <source>
        <dbReference type="ARBA" id="ARBA00010004"/>
    </source>
</evidence>
<evidence type="ECO:0000256" key="10">
    <source>
        <dbReference type="ARBA" id="ARBA00023225"/>
    </source>
</evidence>
<reference evidence="13" key="1">
    <citation type="submission" date="2017-04" db="EMBL/GenBank/DDBJ databases">
        <authorList>
            <person name="Varghese N."/>
            <person name="Submissions S."/>
        </authorList>
    </citation>
    <scope>NUCLEOTIDE SEQUENCE [LARGE SCALE GENOMIC DNA]</scope>
    <source>
        <strain evidence="13">USBA 82</strain>
    </source>
</reference>
<evidence type="ECO:0000256" key="8">
    <source>
        <dbReference type="ARBA" id="ARBA00022927"/>
    </source>
</evidence>
<comment type="subcellular location">
    <subcellularLocation>
        <location evidence="1">Cell membrane</location>
        <topology evidence="1">Peripheral membrane protein</topology>
        <orientation evidence="1">Cytoplasmic side</orientation>
    </subcellularLocation>
</comment>
<keyword evidence="8" id="KW-0653">Protein transport</keyword>
<keyword evidence="6" id="KW-0145">Chemotaxis</keyword>
<keyword evidence="12" id="KW-0282">Flagellum</keyword>
<dbReference type="GO" id="GO:0044781">
    <property type="term" value="P:bacterial-type flagellum organization"/>
    <property type="evidence" value="ECO:0007669"/>
    <property type="project" value="UniProtKB-KW"/>
</dbReference>
<dbReference type="InterPro" id="IPR012823">
    <property type="entry name" value="Flagell_FliJ"/>
</dbReference>
<dbReference type="GO" id="GO:0005886">
    <property type="term" value="C:plasma membrane"/>
    <property type="evidence" value="ECO:0007669"/>
    <property type="project" value="UniProtKB-SubCell"/>
</dbReference>